<name>A0A5J4U717_9EUKA</name>
<accession>A0A5J4U717</accession>
<sequence length="568" mass="65108">MVNSLQTPGPIISPERQQSQERIGDLTLRKRNKDLNELESKRLKDLAALEAQGNVCKHVMSHILDVLNCLLKEQVDPKKLAVYVPTLTILKNKAIQQQQEEGELPKEDLNGIAVRAMMILAYLKDKGIDVDSPANQQQTKYLECQQQKKPFIINEVESYKQKPRNAREVIGRQSDEDKQKERPEQQQKEDKRLRNGKVYGENQPVIDNKDKDKSKTEEQRKYKEEKSGPESNQIEKDLDPNKEKDYDRPDYDRNKNKERRQAEQQDQDKDQQTGPEDKNHDYGKAGSKLAGRISEAIDGSEIDLDGNQDVGEQQYKDEDQNKSKEKPQYNYKEKVVDAIVGQDIDIDQDQNKNDNKQKDQNKSKGRPSYKLASRMSAPIEGQEIDPDNENYGEQQQQDYEADDKKINKYGDLPTEQNEGNNNKPQNKDQARAISRARAKSRGRSGLSAKPADKDQTSDNKQPQDKSSDKEKDTLIPGSEDKDKNDPNDNKDEPKDIEQGKIGSENSNKPEDLNKAQDQIRNEGNSSNKDRDTIRSQDKDNNKPKDSIRKQDTEDGTKPEDKEKDPRRA</sequence>
<feature type="compositionally biased region" description="Basic and acidic residues" evidence="1">
    <location>
        <begin position="207"/>
        <end position="283"/>
    </location>
</feature>
<feature type="region of interest" description="Disordered" evidence="1">
    <location>
        <begin position="156"/>
        <end position="568"/>
    </location>
</feature>
<evidence type="ECO:0000313" key="2">
    <source>
        <dbReference type="EMBL" id="KAA6365671.1"/>
    </source>
</evidence>
<dbReference type="Proteomes" id="UP000324800">
    <property type="component" value="Unassembled WGS sequence"/>
</dbReference>
<feature type="compositionally biased region" description="Basic and acidic residues" evidence="1">
    <location>
        <begin position="527"/>
        <end position="568"/>
    </location>
</feature>
<evidence type="ECO:0000256" key="1">
    <source>
        <dbReference type="SAM" id="MobiDB-lite"/>
    </source>
</evidence>
<feature type="compositionally biased region" description="Basic and acidic residues" evidence="1">
    <location>
        <begin position="314"/>
        <end position="336"/>
    </location>
</feature>
<evidence type="ECO:0000313" key="3">
    <source>
        <dbReference type="Proteomes" id="UP000324800"/>
    </source>
</evidence>
<feature type="compositionally biased region" description="Basic and acidic residues" evidence="1">
    <location>
        <begin position="450"/>
        <end position="498"/>
    </location>
</feature>
<proteinExistence type="predicted"/>
<dbReference type="EMBL" id="SNRW01020227">
    <property type="protein sequence ID" value="KAA6365671.1"/>
    <property type="molecule type" value="Genomic_DNA"/>
</dbReference>
<feature type="non-terminal residue" evidence="2">
    <location>
        <position position="568"/>
    </location>
</feature>
<reference evidence="2 3" key="1">
    <citation type="submission" date="2019-03" db="EMBL/GenBank/DDBJ databases">
        <title>Single cell metagenomics reveals metabolic interactions within the superorganism composed of flagellate Streblomastix strix and complex community of Bacteroidetes bacteria on its surface.</title>
        <authorList>
            <person name="Treitli S.C."/>
            <person name="Kolisko M."/>
            <person name="Husnik F."/>
            <person name="Keeling P."/>
            <person name="Hampl V."/>
        </authorList>
    </citation>
    <scope>NUCLEOTIDE SEQUENCE [LARGE SCALE GENOMIC DNA]</scope>
    <source>
        <strain evidence="2">ST1C</strain>
    </source>
</reference>
<feature type="region of interest" description="Disordered" evidence="1">
    <location>
        <begin position="1"/>
        <end position="26"/>
    </location>
</feature>
<feature type="compositionally biased region" description="Basic and acidic residues" evidence="1">
    <location>
        <begin position="157"/>
        <end position="193"/>
    </location>
</feature>
<protein>
    <submittedName>
        <fullName evidence="2">Uncharacterized protein</fullName>
    </submittedName>
</protein>
<feature type="compositionally biased region" description="Basic and acidic residues" evidence="1">
    <location>
        <begin position="507"/>
        <end position="520"/>
    </location>
</feature>
<comment type="caution">
    <text evidence="2">The sequence shown here is derived from an EMBL/GenBank/DDBJ whole genome shotgun (WGS) entry which is preliminary data.</text>
</comment>
<feature type="compositionally biased region" description="Polar residues" evidence="1">
    <location>
        <begin position="414"/>
        <end position="424"/>
    </location>
</feature>
<feature type="compositionally biased region" description="Basic and acidic residues" evidence="1">
    <location>
        <begin position="349"/>
        <end position="362"/>
    </location>
</feature>
<gene>
    <name evidence="2" type="ORF">EZS28_038802</name>
</gene>
<dbReference type="AlphaFoldDB" id="A0A5J4U717"/>
<organism evidence="2 3">
    <name type="scientific">Streblomastix strix</name>
    <dbReference type="NCBI Taxonomy" id="222440"/>
    <lineage>
        <taxon>Eukaryota</taxon>
        <taxon>Metamonada</taxon>
        <taxon>Preaxostyla</taxon>
        <taxon>Oxymonadida</taxon>
        <taxon>Streblomastigidae</taxon>
        <taxon>Streblomastix</taxon>
    </lineage>
</organism>